<evidence type="ECO:0000256" key="9">
    <source>
        <dbReference type="SAM" id="Phobius"/>
    </source>
</evidence>
<dbReference type="Pfam" id="PF07730">
    <property type="entry name" value="HisKA_3"/>
    <property type="match status" value="1"/>
</dbReference>
<keyword evidence="5" id="KW-0547">Nucleotide-binding</keyword>
<keyword evidence="4" id="KW-0808">Transferase</keyword>
<dbReference type="EC" id="2.7.13.3" evidence="2"/>
<proteinExistence type="predicted"/>
<evidence type="ECO:0000313" key="11">
    <source>
        <dbReference type="EMBL" id="GAA3634922.1"/>
    </source>
</evidence>
<feature type="domain" description="Histidine kinase/HSP90-like ATPase" evidence="10">
    <location>
        <begin position="668"/>
        <end position="759"/>
    </location>
</feature>
<evidence type="ECO:0000259" key="10">
    <source>
        <dbReference type="SMART" id="SM00387"/>
    </source>
</evidence>
<evidence type="ECO:0000256" key="4">
    <source>
        <dbReference type="ARBA" id="ARBA00022679"/>
    </source>
</evidence>
<dbReference type="CDD" id="cd16917">
    <property type="entry name" value="HATPase_UhpB-NarQ-NarX-like"/>
    <property type="match status" value="1"/>
</dbReference>
<evidence type="ECO:0000313" key="12">
    <source>
        <dbReference type="Proteomes" id="UP001501490"/>
    </source>
</evidence>
<feature type="transmembrane region" description="Helical" evidence="9">
    <location>
        <begin position="369"/>
        <end position="391"/>
    </location>
</feature>
<keyword evidence="9" id="KW-0472">Membrane</keyword>
<keyword evidence="9" id="KW-0812">Transmembrane</keyword>
<organism evidence="11 12">
    <name type="scientific">Microlunatus ginsengisoli</name>
    <dbReference type="NCBI Taxonomy" id="363863"/>
    <lineage>
        <taxon>Bacteria</taxon>
        <taxon>Bacillati</taxon>
        <taxon>Actinomycetota</taxon>
        <taxon>Actinomycetes</taxon>
        <taxon>Propionibacteriales</taxon>
        <taxon>Propionibacteriaceae</taxon>
        <taxon>Microlunatus</taxon>
    </lineage>
</organism>
<protein>
    <recommendedName>
        <fullName evidence="2">histidine kinase</fullName>
        <ecNumber evidence="2">2.7.13.3</ecNumber>
    </recommendedName>
</protein>
<dbReference type="InterPro" id="IPR050482">
    <property type="entry name" value="Sensor_HK_TwoCompSys"/>
</dbReference>
<gene>
    <name evidence="11" type="ORF">GCM10022236_41890</name>
</gene>
<sequence length="763" mass="81841">MGQPSRTVWASASSHGLRWAGLPLLVVAVVLGSLGWIYLARALSPADGTVTFPSAPLWSERGVVVDELASSTGPLRVGDCVVAVDGVPLEALIRDRPGHAYHVGDIVRYQIRRSGTSASSQCTGPLTEVSVVLDRYRPAVVLGQHPSVLPLAVCLLALGSFLVAVRPRLRATRALLIAACLFPFGMTEWPFGTQVVDLAAHRLWPFVIGDTANALFWGALLLMAVSLPRRQLPRWVVAGCFVGPLGLHLLYLTATLPGHTSGLARLARLVTVSLAAAYTVPLLMVIGLLTGYRDLARDEKRRAVRWVLVPFTFAAVCYLGLGQIPAALTNRPLVPWTWLYGMFLLVLVALAISVVRNHLFEVRVIIRRWALRVLTLLTGVVIAVGGSQLLVPLPTGIPTTWAAAAIGVTAFGACVLISRVERVLQRKVFGARADNATMLSALAPPRGAPSSNEDGLAATLEALREALRLAFVRLELTMPGMPPLILAAGTHHRPELVLPLRADSAVLGQLSLAVRPGLEPLGHNDERLIDALGQILASHAYNVGLQHALRQALARAVTAREDERRRVRREIHDGIGPLLAAALLRTELAAPTAPPTQARTFNQLRELQQTALSDLRHLVEGLRPPALDHGGLDTALRQHANLSVTGHPCDSPEVVIQVSGDLTDLPAAIEVAAYRIGQEAITNATRHAHARHIDVRLERSPGSLVVQVSDDGRGVPKASNIAGVGMVSMRERATELGGEYITETLTPGTRIRAQLPIVLDLAS</sequence>
<keyword evidence="7" id="KW-0067">ATP-binding</keyword>
<keyword evidence="3" id="KW-0597">Phosphoprotein</keyword>
<feature type="transmembrane region" description="Helical" evidence="9">
    <location>
        <begin position="147"/>
        <end position="165"/>
    </location>
</feature>
<feature type="transmembrane region" description="Helical" evidence="9">
    <location>
        <begin position="174"/>
        <end position="191"/>
    </location>
</feature>
<accession>A0ABP7AKK0</accession>
<feature type="transmembrane region" description="Helical" evidence="9">
    <location>
        <begin position="397"/>
        <end position="417"/>
    </location>
</feature>
<keyword evidence="8" id="KW-0902">Two-component regulatory system</keyword>
<dbReference type="PANTHER" id="PTHR24421">
    <property type="entry name" value="NITRATE/NITRITE SENSOR PROTEIN NARX-RELATED"/>
    <property type="match status" value="1"/>
</dbReference>
<dbReference type="EMBL" id="BAABAB010000036">
    <property type="protein sequence ID" value="GAA3634922.1"/>
    <property type="molecule type" value="Genomic_DNA"/>
</dbReference>
<feature type="transmembrane region" description="Helical" evidence="9">
    <location>
        <begin position="338"/>
        <end position="357"/>
    </location>
</feature>
<feature type="transmembrane region" description="Helical" evidence="9">
    <location>
        <begin position="20"/>
        <end position="39"/>
    </location>
</feature>
<dbReference type="InterPro" id="IPR036890">
    <property type="entry name" value="HATPase_C_sf"/>
</dbReference>
<reference evidence="12" key="1">
    <citation type="journal article" date="2019" name="Int. J. Syst. Evol. Microbiol.">
        <title>The Global Catalogue of Microorganisms (GCM) 10K type strain sequencing project: providing services to taxonomists for standard genome sequencing and annotation.</title>
        <authorList>
            <consortium name="The Broad Institute Genomics Platform"/>
            <consortium name="The Broad Institute Genome Sequencing Center for Infectious Disease"/>
            <person name="Wu L."/>
            <person name="Ma J."/>
        </authorList>
    </citation>
    <scope>NUCLEOTIDE SEQUENCE [LARGE SCALE GENOMIC DNA]</scope>
    <source>
        <strain evidence="12">JCM 16929</strain>
    </source>
</reference>
<dbReference type="Gene3D" id="3.30.565.10">
    <property type="entry name" value="Histidine kinase-like ATPase, C-terminal domain"/>
    <property type="match status" value="1"/>
</dbReference>
<evidence type="ECO:0000256" key="7">
    <source>
        <dbReference type="ARBA" id="ARBA00022840"/>
    </source>
</evidence>
<dbReference type="Proteomes" id="UP001501490">
    <property type="component" value="Unassembled WGS sequence"/>
</dbReference>
<dbReference type="PANTHER" id="PTHR24421:SF10">
    <property type="entry name" value="NITRATE_NITRITE SENSOR PROTEIN NARQ"/>
    <property type="match status" value="1"/>
</dbReference>
<feature type="transmembrane region" description="Helical" evidence="9">
    <location>
        <begin position="235"/>
        <end position="254"/>
    </location>
</feature>
<evidence type="ECO:0000256" key="6">
    <source>
        <dbReference type="ARBA" id="ARBA00022777"/>
    </source>
</evidence>
<evidence type="ECO:0000256" key="5">
    <source>
        <dbReference type="ARBA" id="ARBA00022741"/>
    </source>
</evidence>
<feature type="transmembrane region" description="Helical" evidence="9">
    <location>
        <begin position="303"/>
        <end position="326"/>
    </location>
</feature>
<evidence type="ECO:0000256" key="1">
    <source>
        <dbReference type="ARBA" id="ARBA00000085"/>
    </source>
</evidence>
<keyword evidence="9" id="KW-1133">Transmembrane helix</keyword>
<keyword evidence="12" id="KW-1185">Reference proteome</keyword>
<dbReference type="InterPro" id="IPR011712">
    <property type="entry name" value="Sig_transdc_His_kin_sub3_dim/P"/>
</dbReference>
<evidence type="ECO:0000256" key="8">
    <source>
        <dbReference type="ARBA" id="ARBA00023012"/>
    </source>
</evidence>
<dbReference type="SUPFAM" id="SSF55874">
    <property type="entry name" value="ATPase domain of HSP90 chaperone/DNA topoisomerase II/histidine kinase"/>
    <property type="match status" value="1"/>
</dbReference>
<dbReference type="Gene3D" id="1.20.5.1930">
    <property type="match status" value="1"/>
</dbReference>
<dbReference type="SMART" id="SM00387">
    <property type="entry name" value="HATPase_c"/>
    <property type="match status" value="1"/>
</dbReference>
<feature type="transmembrane region" description="Helical" evidence="9">
    <location>
        <begin position="203"/>
        <end position="223"/>
    </location>
</feature>
<dbReference type="InterPro" id="IPR003594">
    <property type="entry name" value="HATPase_dom"/>
</dbReference>
<evidence type="ECO:0000256" key="3">
    <source>
        <dbReference type="ARBA" id="ARBA00022553"/>
    </source>
</evidence>
<comment type="catalytic activity">
    <reaction evidence="1">
        <text>ATP + protein L-histidine = ADP + protein N-phospho-L-histidine.</text>
        <dbReference type="EC" id="2.7.13.3"/>
    </reaction>
</comment>
<feature type="transmembrane region" description="Helical" evidence="9">
    <location>
        <begin position="266"/>
        <end position="291"/>
    </location>
</feature>
<comment type="caution">
    <text evidence="11">The sequence shown here is derived from an EMBL/GenBank/DDBJ whole genome shotgun (WGS) entry which is preliminary data.</text>
</comment>
<evidence type="ECO:0000256" key="2">
    <source>
        <dbReference type="ARBA" id="ARBA00012438"/>
    </source>
</evidence>
<keyword evidence="6" id="KW-0418">Kinase</keyword>
<dbReference type="Pfam" id="PF02518">
    <property type="entry name" value="HATPase_c"/>
    <property type="match status" value="1"/>
</dbReference>
<name>A0ABP7AKK0_9ACTN</name>